<dbReference type="Gene3D" id="3.40.50.300">
    <property type="entry name" value="P-loop containing nucleotide triphosphate hydrolases"/>
    <property type="match status" value="2"/>
</dbReference>
<dbReference type="GO" id="GO:0005524">
    <property type="term" value="F:ATP binding"/>
    <property type="evidence" value="ECO:0007669"/>
    <property type="project" value="UniProtKB-KW"/>
</dbReference>
<evidence type="ECO:0000256" key="3">
    <source>
        <dbReference type="ARBA" id="ARBA00022801"/>
    </source>
</evidence>
<evidence type="ECO:0000256" key="1">
    <source>
        <dbReference type="ARBA" id="ARBA00012552"/>
    </source>
</evidence>
<protein>
    <recommendedName>
        <fullName evidence="1">RNA helicase</fullName>
        <ecNumber evidence="1">3.6.4.13</ecNumber>
    </recommendedName>
</protein>
<dbReference type="AlphaFoldDB" id="A0A813LU78"/>
<dbReference type="SMART" id="SM00487">
    <property type="entry name" value="DEXDc"/>
    <property type="match status" value="1"/>
</dbReference>
<keyword evidence="5" id="KW-0067">ATP-binding</keyword>
<feature type="domain" description="DEAD-box RNA helicase Q" evidence="9">
    <location>
        <begin position="205"/>
        <end position="233"/>
    </location>
</feature>
<dbReference type="GO" id="GO:0003676">
    <property type="term" value="F:nucleic acid binding"/>
    <property type="evidence" value="ECO:0007669"/>
    <property type="project" value="InterPro"/>
</dbReference>
<dbReference type="SUPFAM" id="SSF52540">
    <property type="entry name" value="P-loop containing nucleoside triphosphate hydrolases"/>
    <property type="match status" value="1"/>
</dbReference>
<accession>A0A813LU78</accession>
<dbReference type="InterPro" id="IPR014014">
    <property type="entry name" value="RNA_helicase_DEAD_Q_motif"/>
</dbReference>
<dbReference type="CDD" id="cd18787">
    <property type="entry name" value="SF2_C_DEAD"/>
    <property type="match status" value="1"/>
</dbReference>
<gene>
    <name evidence="10" type="ORF">PGLA2088_LOCUS50592</name>
</gene>
<evidence type="ECO:0000256" key="6">
    <source>
        <dbReference type="PROSITE-ProRule" id="PRU00552"/>
    </source>
</evidence>
<feature type="domain" description="Helicase C-terminal" evidence="8">
    <location>
        <begin position="450"/>
        <end position="604"/>
    </location>
</feature>
<dbReference type="InterPro" id="IPR014001">
    <property type="entry name" value="Helicase_ATP-bd"/>
</dbReference>
<comment type="caution">
    <text evidence="10">The sequence shown here is derived from an EMBL/GenBank/DDBJ whole genome shotgun (WGS) entry which is preliminary data.</text>
</comment>
<keyword evidence="4" id="KW-0347">Helicase</keyword>
<dbReference type="Pfam" id="PF00271">
    <property type="entry name" value="Helicase_C"/>
    <property type="match status" value="1"/>
</dbReference>
<reference evidence="10" key="1">
    <citation type="submission" date="2021-02" db="EMBL/GenBank/DDBJ databases">
        <authorList>
            <person name="Dougan E. K."/>
            <person name="Rhodes N."/>
            <person name="Thang M."/>
            <person name="Chan C."/>
        </authorList>
    </citation>
    <scope>NUCLEOTIDE SEQUENCE</scope>
</reference>
<dbReference type="GO" id="GO:0016787">
    <property type="term" value="F:hydrolase activity"/>
    <property type="evidence" value="ECO:0007669"/>
    <property type="project" value="UniProtKB-KW"/>
</dbReference>
<dbReference type="InterPro" id="IPR011545">
    <property type="entry name" value="DEAD/DEAH_box_helicase_dom"/>
</dbReference>
<dbReference type="PROSITE" id="PS51192">
    <property type="entry name" value="HELICASE_ATP_BIND_1"/>
    <property type="match status" value="1"/>
</dbReference>
<feature type="short sequence motif" description="Q motif" evidence="6">
    <location>
        <begin position="205"/>
        <end position="233"/>
    </location>
</feature>
<feature type="domain" description="Helicase ATP-binding" evidence="7">
    <location>
        <begin position="236"/>
        <end position="422"/>
    </location>
</feature>
<name>A0A813LU78_POLGL</name>
<dbReference type="EMBL" id="CAJNNW010037410">
    <property type="protein sequence ID" value="CAE8741641.1"/>
    <property type="molecule type" value="Genomic_DNA"/>
</dbReference>
<dbReference type="PANTHER" id="PTHR47958">
    <property type="entry name" value="ATP-DEPENDENT RNA HELICASE DBP3"/>
    <property type="match status" value="1"/>
</dbReference>
<dbReference type="EC" id="3.6.4.13" evidence="1"/>
<dbReference type="Proteomes" id="UP000626109">
    <property type="component" value="Unassembled WGS sequence"/>
</dbReference>
<dbReference type="InterPro" id="IPR027417">
    <property type="entry name" value="P-loop_NTPase"/>
</dbReference>
<organism evidence="10 11">
    <name type="scientific">Polarella glacialis</name>
    <name type="common">Dinoflagellate</name>
    <dbReference type="NCBI Taxonomy" id="89957"/>
    <lineage>
        <taxon>Eukaryota</taxon>
        <taxon>Sar</taxon>
        <taxon>Alveolata</taxon>
        <taxon>Dinophyceae</taxon>
        <taxon>Suessiales</taxon>
        <taxon>Suessiaceae</taxon>
        <taxon>Polarella</taxon>
    </lineage>
</organism>
<keyword evidence="2" id="KW-0547">Nucleotide-binding</keyword>
<dbReference type="PROSITE" id="PS51195">
    <property type="entry name" value="Q_MOTIF"/>
    <property type="match status" value="1"/>
</dbReference>
<sequence length="620" mass="65468">MASLAPCFLGVAPSTASNGRGCPTSIPASAQARPAAFPTGKGSFSPPEESFTSGFWSLAAGIAAGGGLAARSALAQRRVYGDYGGGKGGGKGESRGGYGGGGGGYGGGGGGYRGGGGGNNMSAADVQRLTEAKRSREAAGFWAAQRSMVARGVPPRDERFWEQEERELFAKEHVARGINFAKYDAIEVKVQGGQGNEKAVATFQEACDKFNIPEELTANIVKCGYNIPTPVQKHSIPAVLNGSDVMVSAQTGSGKTAAFLVPIITAALNGKARVAQEGPAQPISIVLSPTRELCQQITVEARRLCFRTKMRVASVYGGVDAAPQLRQLAEGAEIVIATPGRLEDFLERGVLNMKEVKFLALDEADRMLDMGFEPAIRSIIEKYGMPDPGTGGKGRQTMMFSATFPREMQDMALDFLDPTYYWIGVGTVGATTSNVEQRFENVGYEDKFAKLQDVLKNVTNEKGETARTIVFANQKAVVDDIAYRLSSSRIRAVCMHGGVSQQQRDRALEDLKSGRVSVLVATDVAARGLDLPGVAHVVNYDLPLNGEDYVHRIGRTGRIGNKGVATSLVQGSESSIGAIVKSLQASKKLDAEISDVPSWLEEMAYGGGGGGGYGGGRGRR</sequence>
<keyword evidence="3" id="KW-0378">Hydrolase</keyword>
<proteinExistence type="predicted"/>
<dbReference type="PROSITE" id="PS51194">
    <property type="entry name" value="HELICASE_CTER"/>
    <property type="match status" value="1"/>
</dbReference>
<dbReference type="SMART" id="SM00490">
    <property type="entry name" value="HELICc"/>
    <property type="match status" value="1"/>
</dbReference>
<evidence type="ECO:0000259" key="9">
    <source>
        <dbReference type="PROSITE" id="PS51195"/>
    </source>
</evidence>
<evidence type="ECO:0000313" key="11">
    <source>
        <dbReference type="Proteomes" id="UP000626109"/>
    </source>
</evidence>
<evidence type="ECO:0000259" key="7">
    <source>
        <dbReference type="PROSITE" id="PS51192"/>
    </source>
</evidence>
<evidence type="ECO:0000256" key="5">
    <source>
        <dbReference type="ARBA" id="ARBA00022840"/>
    </source>
</evidence>
<dbReference type="Pfam" id="PF00270">
    <property type="entry name" value="DEAD"/>
    <property type="match status" value="1"/>
</dbReference>
<dbReference type="InterPro" id="IPR001650">
    <property type="entry name" value="Helicase_C-like"/>
</dbReference>
<evidence type="ECO:0000313" key="10">
    <source>
        <dbReference type="EMBL" id="CAE8741641.1"/>
    </source>
</evidence>
<evidence type="ECO:0000259" key="8">
    <source>
        <dbReference type="PROSITE" id="PS51194"/>
    </source>
</evidence>
<evidence type="ECO:0000256" key="2">
    <source>
        <dbReference type="ARBA" id="ARBA00022741"/>
    </source>
</evidence>
<dbReference type="GO" id="GO:0003724">
    <property type="term" value="F:RNA helicase activity"/>
    <property type="evidence" value="ECO:0007669"/>
    <property type="project" value="UniProtKB-EC"/>
</dbReference>
<evidence type="ECO:0000256" key="4">
    <source>
        <dbReference type="ARBA" id="ARBA00022806"/>
    </source>
</evidence>